<dbReference type="InterPro" id="IPR049945">
    <property type="entry name" value="AAA_22"/>
</dbReference>
<feature type="domain" description="AAA+ ATPase" evidence="2">
    <location>
        <begin position="41"/>
        <end position="195"/>
    </location>
</feature>
<reference evidence="3" key="1">
    <citation type="submission" date="2023-07" db="EMBL/GenBank/DDBJ databases">
        <title>Gilvimarinus algae sp. nov., isolated from the surface of Kelp.</title>
        <authorList>
            <person name="Sun Y.Y."/>
            <person name="Gong Y."/>
            <person name="Du Z.J."/>
        </authorList>
    </citation>
    <scope>NUCLEOTIDE SEQUENCE</scope>
    <source>
        <strain evidence="3">SDUM040014</strain>
    </source>
</reference>
<dbReference type="SMART" id="SM00382">
    <property type="entry name" value="AAA"/>
    <property type="match status" value="1"/>
</dbReference>
<evidence type="ECO:0000313" key="3">
    <source>
        <dbReference type="EMBL" id="MDO3384115.1"/>
    </source>
</evidence>
<protein>
    <submittedName>
        <fullName evidence="3">AAA family ATPase</fullName>
    </submittedName>
</protein>
<dbReference type="InterPro" id="IPR036365">
    <property type="entry name" value="PGBD-like_sf"/>
</dbReference>
<dbReference type="PANTHER" id="PTHR35894:SF1">
    <property type="entry name" value="PHOSPHORIBULOKINASE _ URIDINE KINASE FAMILY"/>
    <property type="match status" value="1"/>
</dbReference>
<proteinExistence type="predicted"/>
<dbReference type="Gene3D" id="3.90.70.10">
    <property type="entry name" value="Cysteine proteinases"/>
    <property type="match status" value="1"/>
</dbReference>
<keyword evidence="4" id="KW-1185">Reference proteome</keyword>
<keyword evidence="1" id="KW-1133">Transmembrane helix</keyword>
<evidence type="ECO:0000259" key="2">
    <source>
        <dbReference type="SMART" id="SM00382"/>
    </source>
</evidence>
<organism evidence="3 4">
    <name type="scientific">Gilvimarinus algae</name>
    <dbReference type="NCBI Taxonomy" id="3058037"/>
    <lineage>
        <taxon>Bacteria</taxon>
        <taxon>Pseudomonadati</taxon>
        <taxon>Pseudomonadota</taxon>
        <taxon>Gammaproteobacteria</taxon>
        <taxon>Cellvibrionales</taxon>
        <taxon>Cellvibrionaceae</taxon>
        <taxon>Gilvimarinus</taxon>
    </lineage>
</organism>
<evidence type="ECO:0000256" key="1">
    <source>
        <dbReference type="SAM" id="Phobius"/>
    </source>
</evidence>
<dbReference type="InterPro" id="IPR002477">
    <property type="entry name" value="Peptidoglycan-bd-like"/>
</dbReference>
<dbReference type="RefSeq" id="WP_302715396.1">
    <property type="nucleotide sequence ID" value="NZ_JAULRT010000062.1"/>
</dbReference>
<dbReference type="InterPro" id="IPR003593">
    <property type="entry name" value="AAA+_ATPase"/>
</dbReference>
<dbReference type="Pfam" id="PF13401">
    <property type="entry name" value="AAA_22"/>
    <property type="match status" value="1"/>
</dbReference>
<dbReference type="Proteomes" id="UP001168380">
    <property type="component" value="Unassembled WGS sequence"/>
</dbReference>
<accession>A0ABT8TKJ5</accession>
<sequence length="532" mass="59464">MYHQYFGLSEPAFSIAVNPRYLYMSDQHKEALAHLLYGVGGGGFVLLTGEVGTGKTTIIRSLLEQLPENTDIAMVFNPMAEVPEMLEVICDELHVDYDRNRTSVKALTDALYQYLLDNHRRGRNTVLLIDEAQLLSPEALEQIRLLTNLETNTQKLLQIILVGQPELNRLLSQPRLRQLAQRITARFHLNPLTLAETRAYIAHRLQVAGLTGDRNPFPPAIVRKIHKFSGGIPRRINILCERALVGLYGHNKHKVDSSIFRLAKKEVVGSLREPGARRTPPGWVLVLVPALLLIILAAVLWPQSQREPASVPQAPVADIAAEPQVAPEADVAPAVKAYVIQRLPVAQTLLLREFGLPENNAGCWQGRGSDLQCETERLDTWESLTQLNRPVVLTLTTEERFTAYTVLVALAGNRAQVLDESGERIEVPLKELGPQWTGRVVYAWHRPPGYFGPIGEGDRGPAVNWLASQFVTIDGQNSPLTDDRYNRALAERVKIFQRRAGLEVDGILGQKTILRLNEMLGLDPTLQWQEQP</sequence>
<dbReference type="InterPro" id="IPR036366">
    <property type="entry name" value="PGBDSf"/>
</dbReference>
<dbReference type="Pfam" id="PF21327">
    <property type="entry name" value="GspA_C39-like"/>
    <property type="match status" value="1"/>
</dbReference>
<dbReference type="CDD" id="cd00009">
    <property type="entry name" value="AAA"/>
    <property type="match status" value="1"/>
</dbReference>
<dbReference type="InterPro" id="IPR027417">
    <property type="entry name" value="P-loop_NTPase"/>
</dbReference>
<dbReference type="SUPFAM" id="SSF52540">
    <property type="entry name" value="P-loop containing nucleoside triphosphate hydrolases"/>
    <property type="match status" value="1"/>
</dbReference>
<dbReference type="InterPro" id="IPR052026">
    <property type="entry name" value="ExeA_AAA_ATPase_DNA-bind"/>
</dbReference>
<dbReference type="PANTHER" id="PTHR35894">
    <property type="entry name" value="GENERAL SECRETION PATHWAY PROTEIN A-RELATED"/>
    <property type="match status" value="1"/>
</dbReference>
<name>A0ABT8TKJ5_9GAMM</name>
<feature type="transmembrane region" description="Helical" evidence="1">
    <location>
        <begin position="282"/>
        <end position="301"/>
    </location>
</feature>
<dbReference type="SUPFAM" id="SSF47090">
    <property type="entry name" value="PGBD-like"/>
    <property type="match status" value="1"/>
</dbReference>
<evidence type="ECO:0000313" key="4">
    <source>
        <dbReference type="Proteomes" id="UP001168380"/>
    </source>
</evidence>
<keyword evidence="1" id="KW-0812">Transmembrane</keyword>
<comment type="caution">
    <text evidence="3">The sequence shown here is derived from an EMBL/GenBank/DDBJ whole genome shotgun (WGS) entry which is preliminary data.</text>
</comment>
<dbReference type="EMBL" id="JAULRT010000062">
    <property type="protein sequence ID" value="MDO3384115.1"/>
    <property type="molecule type" value="Genomic_DNA"/>
</dbReference>
<dbReference type="InterPro" id="IPR048809">
    <property type="entry name" value="GspA_C39-like"/>
</dbReference>
<dbReference type="Gene3D" id="1.10.101.10">
    <property type="entry name" value="PGBD-like superfamily/PGBD"/>
    <property type="match status" value="1"/>
</dbReference>
<dbReference type="Pfam" id="PF01471">
    <property type="entry name" value="PG_binding_1"/>
    <property type="match status" value="1"/>
</dbReference>
<gene>
    <name evidence="3" type="ORF">QWI16_18175</name>
</gene>
<dbReference type="Gene3D" id="3.40.50.300">
    <property type="entry name" value="P-loop containing nucleotide triphosphate hydrolases"/>
    <property type="match status" value="1"/>
</dbReference>
<keyword evidence="1" id="KW-0472">Membrane</keyword>